<evidence type="ECO:0000256" key="4">
    <source>
        <dbReference type="PROSITE-ProRule" id="PRU00335"/>
    </source>
</evidence>
<dbReference type="PROSITE" id="PS50977">
    <property type="entry name" value="HTH_TETR_2"/>
    <property type="match status" value="1"/>
</dbReference>
<evidence type="ECO:0000256" key="3">
    <source>
        <dbReference type="ARBA" id="ARBA00023163"/>
    </source>
</evidence>
<dbReference type="InterPro" id="IPR001647">
    <property type="entry name" value="HTH_TetR"/>
</dbReference>
<dbReference type="Gene3D" id="1.10.10.60">
    <property type="entry name" value="Homeodomain-like"/>
    <property type="match status" value="1"/>
</dbReference>
<dbReference type="RefSeq" id="WP_013804518.1">
    <property type="nucleotide sequence ID" value="NZ_CAGKLB010000027.1"/>
</dbReference>
<evidence type="ECO:0000313" key="6">
    <source>
        <dbReference type="EMBL" id="MDX4952036.1"/>
    </source>
</evidence>
<evidence type="ECO:0000313" key="7">
    <source>
        <dbReference type="EMBL" id="QPS06239.1"/>
    </source>
</evidence>
<dbReference type="EMBL" id="JAWWMZ010000001">
    <property type="protein sequence ID" value="MDX4952036.1"/>
    <property type="molecule type" value="Genomic_DNA"/>
</dbReference>
<accession>A0A080NG13</accession>
<sequence>MRTKDFDPDDIADAAMQVFWQRGYAATSVQDLVDGTGLSRSSLYGTFENKQGLFQHALRRYEAVTTSNVELLSGPGRARDLVRQLLLRIVQDELSDAGRRGCLVANAALELAGHDEAVAERVAGNFQRLQKALEKLILRGQQEGDITDSKKPRALARFVLNTVQGLRVLGKGSSAPQRRQCLMDVVDVVDMALQAQ</sequence>
<name>A0A080NG13_DELAC</name>
<keyword evidence="3" id="KW-0804">Transcription</keyword>
<dbReference type="Gene3D" id="1.10.357.10">
    <property type="entry name" value="Tetracycline Repressor, domain 2"/>
    <property type="match status" value="1"/>
</dbReference>
<proteinExistence type="predicted"/>
<evidence type="ECO:0000256" key="2">
    <source>
        <dbReference type="ARBA" id="ARBA00023125"/>
    </source>
</evidence>
<dbReference type="GO" id="GO:0003677">
    <property type="term" value="F:DNA binding"/>
    <property type="evidence" value="ECO:0007669"/>
    <property type="project" value="UniProtKB-UniRule"/>
</dbReference>
<dbReference type="SUPFAM" id="SSF46689">
    <property type="entry name" value="Homeodomain-like"/>
    <property type="match status" value="1"/>
</dbReference>
<keyword evidence="2 4" id="KW-0238">DNA-binding</keyword>
<dbReference type="EMBL" id="CP065668">
    <property type="protein sequence ID" value="QPS06239.1"/>
    <property type="molecule type" value="Genomic_DNA"/>
</dbReference>
<reference evidence="6" key="2">
    <citation type="submission" date="2023-11" db="EMBL/GenBank/DDBJ databases">
        <title>Identification and selenium tolerance of Delftia acidovorans R3-25.</title>
        <authorList>
            <person name="Zhang S."/>
            <person name="Liu Y."/>
            <person name="Guo Y."/>
        </authorList>
    </citation>
    <scope>NUCLEOTIDE SEQUENCE</scope>
    <source>
        <strain evidence="6">R3-25</strain>
    </source>
</reference>
<dbReference type="InterPro" id="IPR011075">
    <property type="entry name" value="TetR_C"/>
</dbReference>
<dbReference type="InterPro" id="IPR009057">
    <property type="entry name" value="Homeodomain-like_sf"/>
</dbReference>
<evidence type="ECO:0000256" key="1">
    <source>
        <dbReference type="ARBA" id="ARBA00023015"/>
    </source>
</evidence>
<feature type="DNA-binding region" description="H-T-H motif" evidence="4">
    <location>
        <begin position="28"/>
        <end position="47"/>
    </location>
</feature>
<keyword evidence="1" id="KW-0805">Transcription regulation</keyword>
<dbReference type="Proteomes" id="UP000594778">
    <property type="component" value="Chromosome"/>
</dbReference>
<protein>
    <submittedName>
        <fullName evidence="7">TetR/AcrR family transcriptional regulator</fullName>
    </submittedName>
</protein>
<dbReference type="Pfam" id="PF16925">
    <property type="entry name" value="TetR_C_13"/>
    <property type="match status" value="1"/>
</dbReference>
<evidence type="ECO:0000259" key="5">
    <source>
        <dbReference type="PROSITE" id="PS50977"/>
    </source>
</evidence>
<dbReference type="SUPFAM" id="SSF48498">
    <property type="entry name" value="Tetracyclin repressor-like, C-terminal domain"/>
    <property type="match status" value="1"/>
</dbReference>
<reference evidence="7 8" key="1">
    <citation type="submission" date="2020-12" db="EMBL/GenBank/DDBJ databases">
        <title>FDA dAtabase for Regulatory Grade micrObial Sequences (FDA-ARGOS): Supporting development and validation of Infectious Disease Dx tests.</title>
        <authorList>
            <person name="Sproer C."/>
            <person name="Gronow S."/>
            <person name="Severitt S."/>
            <person name="Schroder I."/>
            <person name="Tallon L."/>
            <person name="Sadzewicz L."/>
            <person name="Zhao X."/>
            <person name="Boylan J."/>
            <person name="Ott S."/>
            <person name="Bowen H."/>
            <person name="Vavikolanu K."/>
            <person name="Mehta A."/>
            <person name="Aluvathingal J."/>
            <person name="Nadendla S."/>
            <person name="Lowell S."/>
            <person name="Myers T."/>
            <person name="Yan Y."/>
            <person name="Sichtig H."/>
        </authorList>
    </citation>
    <scope>NUCLEOTIDE SEQUENCE [LARGE SCALE GENOMIC DNA]</scope>
    <source>
        <strain evidence="7 8">FDAARGOS_909</strain>
    </source>
</reference>
<dbReference type="PANTHER" id="PTHR47506:SF1">
    <property type="entry name" value="HTH-TYPE TRANSCRIPTIONAL REGULATOR YJDC"/>
    <property type="match status" value="1"/>
</dbReference>
<dbReference type="Pfam" id="PF00440">
    <property type="entry name" value="TetR_N"/>
    <property type="match status" value="1"/>
</dbReference>
<dbReference type="GeneID" id="94695283"/>
<gene>
    <name evidence="7" type="ORF">I6G66_18185</name>
    <name evidence="6" type="ORF">SGN30_01240</name>
</gene>
<dbReference type="Proteomes" id="UP001287445">
    <property type="component" value="Unassembled WGS sequence"/>
</dbReference>
<dbReference type="InterPro" id="IPR036271">
    <property type="entry name" value="Tet_transcr_reg_TetR-rel_C_sf"/>
</dbReference>
<dbReference type="PRINTS" id="PR00455">
    <property type="entry name" value="HTHTETR"/>
</dbReference>
<organism evidence="7 8">
    <name type="scientific">Delftia acidovorans</name>
    <name type="common">Pseudomonas acidovorans</name>
    <name type="synonym">Comamonas acidovorans</name>
    <dbReference type="NCBI Taxonomy" id="80866"/>
    <lineage>
        <taxon>Bacteria</taxon>
        <taxon>Pseudomonadati</taxon>
        <taxon>Pseudomonadota</taxon>
        <taxon>Betaproteobacteria</taxon>
        <taxon>Burkholderiales</taxon>
        <taxon>Comamonadaceae</taxon>
        <taxon>Delftia</taxon>
    </lineage>
</organism>
<evidence type="ECO:0000313" key="8">
    <source>
        <dbReference type="Proteomes" id="UP000594778"/>
    </source>
</evidence>
<dbReference type="AlphaFoldDB" id="A0A080NG13"/>
<feature type="domain" description="HTH tetR-type" evidence="5">
    <location>
        <begin position="5"/>
        <end position="65"/>
    </location>
</feature>
<dbReference type="PANTHER" id="PTHR47506">
    <property type="entry name" value="TRANSCRIPTIONAL REGULATORY PROTEIN"/>
    <property type="match status" value="1"/>
</dbReference>